<keyword evidence="2 4" id="KW-1133">Transmembrane helix</keyword>
<dbReference type="GO" id="GO:0022857">
    <property type="term" value="F:transmembrane transporter activity"/>
    <property type="evidence" value="ECO:0007669"/>
    <property type="project" value="InterPro"/>
</dbReference>
<dbReference type="EMBL" id="CP001654">
    <property type="protein sequence ID" value="ACS87692.1"/>
    <property type="molecule type" value="Genomic_DNA"/>
</dbReference>
<dbReference type="eggNOG" id="COG2814">
    <property type="taxonomic scope" value="Bacteria"/>
</dbReference>
<evidence type="ECO:0000313" key="6">
    <source>
        <dbReference type="EMBL" id="ACS87692.1"/>
    </source>
</evidence>
<dbReference type="PANTHER" id="PTHR42910:SF1">
    <property type="entry name" value="MAJOR FACILITATOR SUPERFAMILY (MFS) PROFILE DOMAIN-CONTAINING PROTEIN"/>
    <property type="match status" value="1"/>
</dbReference>
<feature type="transmembrane region" description="Helical" evidence="4">
    <location>
        <begin position="34"/>
        <end position="51"/>
    </location>
</feature>
<dbReference type="InterPro" id="IPR036259">
    <property type="entry name" value="MFS_trans_sf"/>
</dbReference>
<evidence type="ECO:0000313" key="7">
    <source>
        <dbReference type="Proteomes" id="UP000002734"/>
    </source>
</evidence>
<dbReference type="AlphaFoldDB" id="C6C683"/>
<dbReference type="Pfam" id="PF07690">
    <property type="entry name" value="MFS_1"/>
    <property type="match status" value="1"/>
</dbReference>
<keyword evidence="3 4" id="KW-0472">Membrane</keyword>
<evidence type="ECO:0000256" key="3">
    <source>
        <dbReference type="ARBA" id="ARBA00023136"/>
    </source>
</evidence>
<protein>
    <submittedName>
        <fullName evidence="6">Major facilitator superfamily MFS_1</fullName>
    </submittedName>
</protein>
<feature type="transmembrane region" description="Helical" evidence="4">
    <location>
        <begin position="239"/>
        <end position="260"/>
    </location>
</feature>
<feature type="domain" description="Major facilitator superfamily (MFS) profile" evidence="5">
    <location>
        <begin position="34"/>
        <end position="408"/>
    </location>
</feature>
<dbReference type="Proteomes" id="UP000002734">
    <property type="component" value="Chromosome"/>
</dbReference>
<evidence type="ECO:0000256" key="4">
    <source>
        <dbReference type="SAM" id="Phobius"/>
    </source>
</evidence>
<dbReference type="PANTHER" id="PTHR42910">
    <property type="entry name" value="TRANSPORTER SCO4007-RELATED"/>
    <property type="match status" value="1"/>
</dbReference>
<feature type="transmembrane region" description="Helical" evidence="4">
    <location>
        <begin position="359"/>
        <end position="379"/>
    </location>
</feature>
<dbReference type="SUPFAM" id="SSF103473">
    <property type="entry name" value="MFS general substrate transporter"/>
    <property type="match status" value="1"/>
</dbReference>
<feature type="transmembrane region" description="Helical" evidence="4">
    <location>
        <begin position="155"/>
        <end position="174"/>
    </location>
</feature>
<feature type="transmembrane region" description="Helical" evidence="4">
    <location>
        <begin position="324"/>
        <end position="347"/>
    </location>
</feature>
<feature type="transmembrane region" description="Helical" evidence="4">
    <location>
        <begin position="100"/>
        <end position="117"/>
    </location>
</feature>
<dbReference type="KEGG" id="dda:Dd703_3939"/>
<gene>
    <name evidence="6" type="ordered locus">Dd703_3939</name>
</gene>
<dbReference type="STRING" id="579405.Dd703_3939"/>
<keyword evidence="7" id="KW-1185">Reference proteome</keyword>
<feature type="transmembrane region" description="Helical" evidence="4">
    <location>
        <begin position="266"/>
        <end position="288"/>
    </location>
</feature>
<evidence type="ECO:0000259" key="5">
    <source>
        <dbReference type="PROSITE" id="PS50850"/>
    </source>
</evidence>
<organism evidence="6 7">
    <name type="scientific">Musicola paradisiaca (strain Ech703)</name>
    <name type="common">Dickeya paradisiaca</name>
    <name type="synonym">Dickeya dadantii</name>
    <dbReference type="NCBI Taxonomy" id="579405"/>
    <lineage>
        <taxon>Bacteria</taxon>
        <taxon>Pseudomonadati</taxon>
        <taxon>Pseudomonadota</taxon>
        <taxon>Gammaproteobacteria</taxon>
        <taxon>Enterobacterales</taxon>
        <taxon>Pectobacteriaceae</taxon>
        <taxon>Musicola</taxon>
    </lineage>
</organism>
<dbReference type="InterPro" id="IPR020846">
    <property type="entry name" value="MFS_dom"/>
</dbReference>
<feature type="transmembrane region" description="Helical" evidence="4">
    <location>
        <begin position="186"/>
        <end position="206"/>
    </location>
</feature>
<feature type="transmembrane region" description="Helical" evidence="4">
    <location>
        <begin position="300"/>
        <end position="318"/>
    </location>
</feature>
<dbReference type="CDD" id="cd17324">
    <property type="entry name" value="MFS_NepI_like"/>
    <property type="match status" value="1"/>
</dbReference>
<proteinExistence type="predicted"/>
<name>C6C683_MUSP7</name>
<dbReference type="Gene3D" id="1.20.1250.20">
    <property type="entry name" value="MFS general substrate transporter like domains"/>
    <property type="match status" value="2"/>
</dbReference>
<reference evidence="6" key="1">
    <citation type="submission" date="2009-06" db="EMBL/GenBank/DDBJ databases">
        <title>Complete sequence of Dickeya dadantii Ech703.</title>
        <authorList>
            <consortium name="US DOE Joint Genome Institute"/>
            <person name="Lucas S."/>
            <person name="Copeland A."/>
            <person name="Lapidus A."/>
            <person name="Glavina del Rio T."/>
            <person name="Dalin E."/>
            <person name="Tice H."/>
            <person name="Bruce D."/>
            <person name="Goodwin L."/>
            <person name="Pitluck S."/>
            <person name="Chertkov O."/>
            <person name="Brettin T."/>
            <person name="Detter J.C."/>
            <person name="Han C."/>
            <person name="Larimer F."/>
            <person name="Land M."/>
            <person name="Hauser L."/>
            <person name="Kyrpides N."/>
            <person name="Mikhailova N."/>
            <person name="Balakrishnan V."/>
            <person name="Glasner J."/>
            <person name="Perna N.T."/>
        </authorList>
    </citation>
    <scope>NUCLEOTIDE SEQUENCE [LARGE SCALE GENOMIC DNA]</scope>
    <source>
        <strain evidence="6">Ech703</strain>
    </source>
</reference>
<feature type="transmembrane region" description="Helical" evidence="4">
    <location>
        <begin position="71"/>
        <end position="88"/>
    </location>
</feature>
<feature type="transmembrane region" description="Helical" evidence="4">
    <location>
        <begin position="385"/>
        <end position="403"/>
    </location>
</feature>
<feature type="transmembrane region" description="Helical" evidence="4">
    <location>
        <begin position="123"/>
        <end position="148"/>
    </location>
</feature>
<dbReference type="InterPro" id="IPR011701">
    <property type="entry name" value="MFS"/>
</dbReference>
<dbReference type="HOGENOM" id="CLU_001265_23_0_6"/>
<evidence type="ECO:0000256" key="2">
    <source>
        <dbReference type="ARBA" id="ARBA00022989"/>
    </source>
</evidence>
<evidence type="ECO:0000256" key="1">
    <source>
        <dbReference type="ARBA" id="ARBA00022692"/>
    </source>
</evidence>
<keyword evidence="1 4" id="KW-0812">Transmembrane</keyword>
<dbReference type="PROSITE" id="PS50850">
    <property type="entry name" value="MFS"/>
    <property type="match status" value="1"/>
</dbReference>
<accession>C6C683</accession>
<sequence length="408" mass="42118">MPYYAAGWYDGLPVRGLKMSAIANDSETRVGKPLIFAMATASGVAVANIYYNQPMLGLMTASFPGSDAAALIPTATQLGYAAGLLLLVPLGDKYERRRLITGQFLLLALALVMSALSPSAATLLVASVLTGIGATVAQQIVPVAAALASPGQRGAVVGTVMSGLLSGILLSRTLAGLVADVAGWRAMFWLGAPLALAGAALMGGMLPRLPASSSLSYRSLMSSLLTLWREEAALRRATLVQGALFAAFSVFWSILALYLASGDRPLGAAAAGLFGVIGVAGIMAAPMAGRLADRLGDRPVILAGVALTLLSWGVFGWWPSRVGLVVGVVLLDLGVQSALIAHQHVIYGLRDAARGRINTLFMGGMFAGGALGSSCAMMAWRLGGWPAVVLFALALSLLALVAARRSRR</sequence>